<dbReference type="SUPFAM" id="SSF53098">
    <property type="entry name" value="Ribonuclease H-like"/>
    <property type="match status" value="1"/>
</dbReference>
<dbReference type="InterPro" id="IPR012337">
    <property type="entry name" value="RNaseH-like_sf"/>
</dbReference>
<dbReference type="EMBL" id="JACCAU010000001">
    <property type="protein sequence ID" value="NYH17848.1"/>
    <property type="molecule type" value="Genomic_DNA"/>
</dbReference>
<accession>A0A7Y9WCR9</accession>
<evidence type="ECO:0000313" key="1">
    <source>
        <dbReference type="EMBL" id="NYH17848.1"/>
    </source>
</evidence>
<dbReference type="RefSeq" id="WP_179707513.1">
    <property type="nucleotide sequence ID" value="NZ_JACCAU010000001.1"/>
</dbReference>
<dbReference type="GO" id="GO:0003676">
    <property type="term" value="F:nucleic acid binding"/>
    <property type="evidence" value="ECO:0007669"/>
    <property type="project" value="InterPro"/>
</dbReference>
<dbReference type="Proteomes" id="UP000572540">
    <property type="component" value="Unassembled WGS sequence"/>
</dbReference>
<comment type="caution">
    <text evidence="1">The sequence shown here is derived from an EMBL/GenBank/DDBJ whole genome shotgun (WGS) entry which is preliminary data.</text>
</comment>
<name>A0A7Y9WCR9_9BURK</name>
<dbReference type="InterPro" id="IPR036397">
    <property type="entry name" value="RNaseH_sf"/>
</dbReference>
<gene>
    <name evidence="1" type="ORF">GGD41_005076</name>
</gene>
<dbReference type="Gene3D" id="3.30.420.10">
    <property type="entry name" value="Ribonuclease H-like superfamily/Ribonuclease H"/>
    <property type="match status" value="1"/>
</dbReference>
<dbReference type="AlphaFoldDB" id="A0A7Y9WCR9"/>
<reference evidence="1 2" key="1">
    <citation type="submission" date="2020-07" db="EMBL/GenBank/DDBJ databases">
        <title>Exploring microbial biodiversity for novel pathways involved in the catabolism of aromatic compounds derived from lignin.</title>
        <authorList>
            <person name="Elkins J."/>
        </authorList>
    </citation>
    <scope>NUCLEOTIDE SEQUENCE [LARGE SCALE GENOMIC DNA]</scope>
    <source>
        <strain evidence="1 2">H2C3B</strain>
    </source>
</reference>
<sequence length="282" mass="31490">MRYFLDTEFTAFDACQLISVAIVSQDGNEFYGECSDFERPLCSDFVRETVLPQLGQFAGRSMPSAQLRSELQAWLEAVPVAAEPVLSFDFSGDFELVCHLLGASLPHGWKAENIETQLDTTRRAAYFDQHGGEHHALHDARANRYAMEDEHARSTIAGVAALKGIIRKPEQAVSTDDMREAVAQHIKGEWMGGLPGFMDEASRDQLLPDDLLPEARVQLQSVPVKVREGLSSYVRLTDIPQPWRDRFRTALRGSGCPAIDGEGECAYEGDWSDWLQRAFPRG</sequence>
<organism evidence="1 2">
    <name type="scientific">Paraburkholderia bryophila</name>
    <dbReference type="NCBI Taxonomy" id="420952"/>
    <lineage>
        <taxon>Bacteria</taxon>
        <taxon>Pseudomonadati</taxon>
        <taxon>Pseudomonadota</taxon>
        <taxon>Betaproteobacteria</taxon>
        <taxon>Burkholderiales</taxon>
        <taxon>Burkholderiaceae</taxon>
        <taxon>Paraburkholderia</taxon>
    </lineage>
</organism>
<evidence type="ECO:0000313" key="2">
    <source>
        <dbReference type="Proteomes" id="UP000572540"/>
    </source>
</evidence>
<proteinExistence type="predicted"/>
<protein>
    <submittedName>
        <fullName evidence="1">Uncharacterized protein</fullName>
    </submittedName>
</protein>